<protein>
    <submittedName>
        <fullName evidence="5">Beta-glucosidase</fullName>
    </submittedName>
</protein>
<evidence type="ECO:0000313" key="5">
    <source>
        <dbReference type="EMBL" id="KAA8829060.1"/>
    </source>
</evidence>
<dbReference type="Pfam" id="PF01915">
    <property type="entry name" value="Glyco_hydro_3_C"/>
    <property type="match status" value="1"/>
</dbReference>
<accession>A0A5M9ZN62</accession>
<dbReference type="Gene3D" id="3.20.20.300">
    <property type="entry name" value="Glycoside hydrolase, family 3, N-terminal domain"/>
    <property type="match status" value="1"/>
</dbReference>
<dbReference type="AlphaFoldDB" id="A0A5M9ZN62"/>
<dbReference type="PANTHER" id="PTHR42715:SF10">
    <property type="entry name" value="BETA-GLUCOSIDASE"/>
    <property type="match status" value="1"/>
</dbReference>
<dbReference type="InterPro" id="IPR017853">
    <property type="entry name" value="GH"/>
</dbReference>
<dbReference type="SMART" id="SM01217">
    <property type="entry name" value="Fn3_like"/>
    <property type="match status" value="1"/>
</dbReference>
<feature type="transmembrane region" description="Helical" evidence="3">
    <location>
        <begin position="19"/>
        <end position="43"/>
    </location>
</feature>
<reference evidence="5 6" key="1">
    <citation type="journal article" date="2019" name="Syst. Appl. Microbiol.">
        <title>Characterization of Bifidobacterium species in feaces of the Egyptian fruit bat: Description of B. vespertilionis sp. nov. and B. rousetti sp. nov.</title>
        <authorList>
            <person name="Modesto M."/>
            <person name="Satti M."/>
            <person name="Watanabe K."/>
            <person name="Puglisi E."/>
            <person name="Morelli L."/>
            <person name="Huang C.-H."/>
            <person name="Liou J.-S."/>
            <person name="Miyashita M."/>
            <person name="Tamura T."/>
            <person name="Saito S."/>
            <person name="Mori K."/>
            <person name="Huang L."/>
            <person name="Sciavilla P."/>
            <person name="Sandri C."/>
            <person name="Spiezio C."/>
            <person name="Vitali F."/>
            <person name="Cavalieri D."/>
            <person name="Perpetuini G."/>
            <person name="Tofalo R."/>
            <person name="Bonetti A."/>
            <person name="Arita M."/>
            <person name="Mattarelli P."/>
        </authorList>
    </citation>
    <scope>NUCLEOTIDE SEQUENCE [LARGE SCALE GENOMIC DNA]</scope>
    <source>
        <strain evidence="5 6">RST17</strain>
    </source>
</reference>
<dbReference type="Gene3D" id="2.60.40.10">
    <property type="entry name" value="Immunoglobulins"/>
    <property type="match status" value="1"/>
</dbReference>
<gene>
    <name evidence="5" type="ORF">EMO91_03450</name>
</gene>
<dbReference type="Pfam" id="PF00933">
    <property type="entry name" value="Glyco_hydro_3"/>
    <property type="match status" value="1"/>
</dbReference>
<evidence type="ECO:0000256" key="1">
    <source>
        <dbReference type="ARBA" id="ARBA00005336"/>
    </source>
</evidence>
<keyword evidence="2" id="KW-0378">Hydrolase</keyword>
<dbReference type="PRINTS" id="PR00133">
    <property type="entry name" value="GLHYDRLASE3"/>
</dbReference>
<evidence type="ECO:0000313" key="6">
    <source>
        <dbReference type="Proteomes" id="UP000410049"/>
    </source>
</evidence>
<dbReference type="InterPro" id="IPR036962">
    <property type="entry name" value="Glyco_hydro_3_N_sf"/>
</dbReference>
<comment type="similarity">
    <text evidence="1">Belongs to the glycosyl hydrolase 3 family.</text>
</comment>
<feature type="domain" description="Fibronectin type III-like" evidence="4">
    <location>
        <begin position="450"/>
        <end position="534"/>
    </location>
</feature>
<dbReference type="Pfam" id="PF14310">
    <property type="entry name" value="Fn3-like"/>
    <property type="match status" value="1"/>
</dbReference>
<evidence type="ECO:0000256" key="3">
    <source>
        <dbReference type="SAM" id="Phobius"/>
    </source>
</evidence>
<dbReference type="PANTHER" id="PTHR42715">
    <property type="entry name" value="BETA-GLUCOSIDASE"/>
    <property type="match status" value="1"/>
</dbReference>
<proteinExistence type="inferred from homology"/>
<name>A0A5M9ZN62_9BIFI</name>
<keyword evidence="3" id="KW-0472">Membrane</keyword>
<dbReference type="InterPro" id="IPR013783">
    <property type="entry name" value="Ig-like_fold"/>
</dbReference>
<dbReference type="Gene3D" id="3.40.50.1700">
    <property type="entry name" value="Glycoside hydrolase family 3 C-terminal domain"/>
    <property type="match status" value="1"/>
</dbReference>
<evidence type="ECO:0000256" key="2">
    <source>
        <dbReference type="ARBA" id="ARBA00022801"/>
    </source>
</evidence>
<dbReference type="GO" id="GO:0005975">
    <property type="term" value="P:carbohydrate metabolic process"/>
    <property type="evidence" value="ECO:0007669"/>
    <property type="project" value="InterPro"/>
</dbReference>
<comment type="caution">
    <text evidence="5">The sequence shown here is derived from an EMBL/GenBank/DDBJ whole genome shotgun (WGS) entry which is preliminary data.</text>
</comment>
<dbReference type="InterPro" id="IPR026891">
    <property type="entry name" value="Fn3-like"/>
</dbReference>
<feature type="transmembrane region" description="Helical" evidence="3">
    <location>
        <begin position="64"/>
        <end position="86"/>
    </location>
</feature>
<dbReference type="Proteomes" id="UP000410049">
    <property type="component" value="Unassembled WGS sequence"/>
</dbReference>
<sequence>MMGKHIEGETMKEGSGGQLAMYCIIGIVVLAVIVVIAAVALALGTRKRYREGRMVKHMKLGNSILGTVGVILIAATVAVSVCMNVFANQLNNVFYVGAIGSDSVSTTEDDWRSLAKEIGQEGMTLMRNENNTLPLRNTKVNLIGYYAYNPYFSGGGSGRVSGGEDTVDVLSSLKSAGIEINPALVDAGVYEVKEPEPVQIGFHVSPLTVDEVPVDKFTGDASFESMKEYSDTAIVVLGRTGSEGADLTSYEQIDDANYLQLNDNEKAIMKKASETFDKVIVVINSANALEMGFLDEYDVDACVWAGLPGPYGFDALGKILTGEINPSGKLPDTWVADNDSAPASENYGTQVASNSETSHYVDYVEGIYVGYKWYETAYAEQAIITNTKTNETFDYGKDYDSLVSFPFGTGLSYTTFSQKITSISGETLDPKGSVSVDVEVTNTGDVAGKEVVQLYMSAPYTNYDKKNGVEKAAVQLIGYDKTDELTPGASQTLTIEVPVEDLASYDASHSNDNGTTGSYMLDAGEYTFSIRANAHESLDEKTASLNEQYFYSGDNQRTSDGQAASNQFDEASRGKYLSRNNGFANYADAMGSVVDTVNSTTNEDEPDAYDPSYDEGIDAMTKGVDYAVKGDLTLDDVKGLDYDDPRWDELIKQLTVEELKSLVEDSTYASPSLLSIGKDFRTVDSDGPMGISSMWTTSMNGIAYPCIPLLAATFNTDIATKFGEQMADQTQYYGTSGWYAPAMNNHRWAFSGRNFEYYSEDAVLAGTTASAQVKAAREGGLIVYIKHFALNDMESVRHENLHTYSNEQAIREIYLKPFEDCVKKGGATAVMASMNFIGDTYAGANESLLTEVLRNEWGFNGKVLTDMDQGGMAAGSNKAMRAGLDGWLTRWGISVRAKTDADIHYLQRSAHNTLYAMANGNLMPVKIANWQAYGTAIAAELGVLALLCIAAIVLRVRKPKDVSAKEVPAAK</sequence>
<dbReference type="InterPro" id="IPR001764">
    <property type="entry name" value="Glyco_hydro_3_N"/>
</dbReference>
<dbReference type="InterPro" id="IPR050288">
    <property type="entry name" value="Cellulose_deg_GH3"/>
</dbReference>
<keyword evidence="3" id="KW-0812">Transmembrane</keyword>
<dbReference type="InterPro" id="IPR002772">
    <property type="entry name" value="Glyco_hydro_3_C"/>
</dbReference>
<keyword evidence="3" id="KW-1133">Transmembrane helix</keyword>
<dbReference type="InterPro" id="IPR036881">
    <property type="entry name" value="Glyco_hydro_3_C_sf"/>
</dbReference>
<dbReference type="SUPFAM" id="SSF51445">
    <property type="entry name" value="(Trans)glycosidases"/>
    <property type="match status" value="1"/>
</dbReference>
<organism evidence="5 6">
    <name type="scientific">Bifidobacterium myosotis</name>
    <dbReference type="NCBI Taxonomy" id="1630166"/>
    <lineage>
        <taxon>Bacteria</taxon>
        <taxon>Bacillati</taxon>
        <taxon>Actinomycetota</taxon>
        <taxon>Actinomycetes</taxon>
        <taxon>Bifidobacteriales</taxon>
        <taxon>Bifidobacteriaceae</taxon>
        <taxon>Bifidobacterium</taxon>
    </lineage>
</organism>
<evidence type="ECO:0000259" key="4">
    <source>
        <dbReference type="SMART" id="SM01217"/>
    </source>
</evidence>
<dbReference type="SUPFAM" id="SSF52279">
    <property type="entry name" value="Beta-D-glucan exohydrolase, C-terminal domain"/>
    <property type="match status" value="1"/>
</dbReference>
<dbReference type="EMBL" id="RZUH01000002">
    <property type="protein sequence ID" value="KAA8829060.1"/>
    <property type="molecule type" value="Genomic_DNA"/>
</dbReference>
<feature type="transmembrane region" description="Helical" evidence="3">
    <location>
        <begin position="930"/>
        <end position="954"/>
    </location>
</feature>
<dbReference type="GO" id="GO:0004553">
    <property type="term" value="F:hydrolase activity, hydrolyzing O-glycosyl compounds"/>
    <property type="evidence" value="ECO:0007669"/>
    <property type="project" value="InterPro"/>
</dbReference>